<evidence type="ECO:0000313" key="1">
    <source>
        <dbReference type="EMBL" id="MED1205454.1"/>
    </source>
</evidence>
<accession>A0ABU6MMD2</accession>
<evidence type="ECO:0000313" key="2">
    <source>
        <dbReference type="Proteomes" id="UP001341444"/>
    </source>
</evidence>
<keyword evidence="2" id="KW-1185">Reference proteome</keyword>
<sequence>MAAGHAVLNGIAGAGTIIGGIEGATSISSGKHKEKVVLKGFQATN</sequence>
<name>A0ABU6MMD2_9BACI</name>
<organism evidence="1 2">
    <name type="scientific">Heyndrickxia acidicola</name>
    <dbReference type="NCBI Taxonomy" id="209389"/>
    <lineage>
        <taxon>Bacteria</taxon>
        <taxon>Bacillati</taxon>
        <taxon>Bacillota</taxon>
        <taxon>Bacilli</taxon>
        <taxon>Bacillales</taxon>
        <taxon>Bacillaceae</taxon>
        <taxon>Heyndrickxia</taxon>
    </lineage>
</organism>
<dbReference type="EMBL" id="JARMAB010000032">
    <property type="protein sequence ID" value="MED1205454.1"/>
    <property type="molecule type" value="Genomic_DNA"/>
</dbReference>
<protein>
    <submittedName>
        <fullName evidence="1">Uncharacterized protein</fullName>
    </submittedName>
</protein>
<comment type="caution">
    <text evidence="1">The sequence shown here is derived from an EMBL/GenBank/DDBJ whole genome shotgun (WGS) entry which is preliminary data.</text>
</comment>
<gene>
    <name evidence="1" type="ORF">P4T90_20610</name>
</gene>
<dbReference type="RefSeq" id="WP_157090590.1">
    <property type="nucleotide sequence ID" value="NZ_JARMAB010000032.1"/>
</dbReference>
<dbReference type="Proteomes" id="UP001341444">
    <property type="component" value="Unassembled WGS sequence"/>
</dbReference>
<proteinExistence type="predicted"/>
<reference evidence="1 2" key="1">
    <citation type="submission" date="2023-03" db="EMBL/GenBank/DDBJ databases">
        <title>Bacillus Genome Sequencing.</title>
        <authorList>
            <person name="Dunlap C."/>
        </authorList>
    </citation>
    <scope>NUCLEOTIDE SEQUENCE [LARGE SCALE GENOMIC DNA]</scope>
    <source>
        <strain evidence="1 2">B-23453</strain>
    </source>
</reference>